<gene>
    <name evidence="1" type="ORF">B7463_g5240</name>
</gene>
<dbReference type="EMBL" id="NCSJ02000084">
    <property type="protein sequence ID" value="RFU31104.1"/>
    <property type="molecule type" value="Genomic_DNA"/>
</dbReference>
<feature type="non-terminal residue" evidence="1">
    <location>
        <position position="361"/>
    </location>
</feature>
<dbReference type="AlphaFoldDB" id="A0A3E2HCG7"/>
<evidence type="ECO:0000313" key="1">
    <source>
        <dbReference type="EMBL" id="RFU31104.1"/>
    </source>
</evidence>
<proteinExistence type="predicted"/>
<dbReference type="Proteomes" id="UP000258309">
    <property type="component" value="Unassembled WGS sequence"/>
</dbReference>
<sequence>MGSRTVHNQNVSQRIVFAARKTCPLDQADNVACYASPQSTLSRYVHGPETDKIQDQEKPSYLKFREHYIDTGLIMGEVGAVKQLFEKALEIIKSNPQATDLTVFAQIFGEQEYHREVLRDLYTTPLGRLFAQFRWFLGFEQPGLLETHPTHQRVQPIEGVPLEFGIGLDYEGMLAQSTLTVKVDSAWLRYNDTKHISDVKTKLQANGKPKAIQSDIMQSLPPFWSPNGAKEDGFPQDLDWGNVPLYTNLDTGIVPAAIRLDSSTERAKNVLQSGWTSMWYHPEARRLMDLYVNEPYKAFAVLKHGSEEMAWWSRYEQKWATARRQGQPDKDWVPWKDMCEGFDEELFKDGKGLWKPPRNDY</sequence>
<evidence type="ECO:0000313" key="2">
    <source>
        <dbReference type="Proteomes" id="UP000258309"/>
    </source>
</evidence>
<name>A0A3E2HCG7_SCYLI</name>
<protein>
    <submittedName>
        <fullName evidence="1">Uncharacterized protein</fullName>
    </submittedName>
</protein>
<dbReference type="STRING" id="5539.A0A3E2HCG7"/>
<reference evidence="1 2" key="1">
    <citation type="submission" date="2018-05" db="EMBL/GenBank/DDBJ databases">
        <title>Draft genome sequence of Scytalidium lignicola DSM 105466, a ubiquitous saprotrophic fungus.</title>
        <authorList>
            <person name="Buettner E."/>
            <person name="Gebauer A.M."/>
            <person name="Hofrichter M."/>
            <person name="Liers C."/>
            <person name="Kellner H."/>
        </authorList>
    </citation>
    <scope>NUCLEOTIDE SEQUENCE [LARGE SCALE GENOMIC DNA]</scope>
    <source>
        <strain evidence="1 2">DSM 105466</strain>
    </source>
</reference>
<feature type="non-terminal residue" evidence="1">
    <location>
        <position position="1"/>
    </location>
</feature>
<dbReference type="CDD" id="cd22997">
    <property type="entry name" value="GT_LH"/>
    <property type="match status" value="1"/>
</dbReference>
<keyword evidence="2" id="KW-1185">Reference proteome</keyword>
<organism evidence="1 2">
    <name type="scientific">Scytalidium lignicola</name>
    <name type="common">Hyphomycete</name>
    <dbReference type="NCBI Taxonomy" id="5539"/>
    <lineage>
        <taxon>Eukaryota</taxon>
        <taxon>Fungi</taxon>
        <taxon>Dikarya</taxon>
        <taxon>Ascomycota</taxon>
        <taxon>Pezizomycotina</taxon>
        <taxon>Leotiomycetes</taxon>
        <taxon>Leotiomycetes incertae sedis</taxon>
        <taxon>Scytalidium</taxon>
    </lineage>
</organism>
<dbReference type="OrthoDB" id="422736at2759"/>
<dbReference type="OMA" id="HHNAYIS"/>
<dbReference type="PANTHER" id="PTHR36587">
    <property type="entry name" value="EXPRESSION SITE-ASSOCIATED GENE 3 (ESAG3)-LIKE PROTEIN"/>
    <property type="match status" value="1"/>
</dbReference>
<dbReference type="PANTHER" id="PTHR36587:SF2">
    <property type="entry name" value="EXPRESSION SITE-ASSOCIATED GENE 3 (ESAG3)-LIKE PROTEIN"/>
    <property type="match status" value="1"/>
</dbReference>
<comment type="caution">
    <text evidence="1">The sequence shown here is derived from an EMBL/GenBank/DDBJ whole genome shotgun (WGS) entry which is preliminary data.</text>
</comment>
<accession>A0A3E2HCG7</accession>